<feature type="signal peptide" evidence="5">
    <location>
        <begin position="1"/>
        <end position="23"/>
    </location>
</feature>
<keyword evidence="8" id="KW-1185">Reference proteome</keyword>
<comment type="caution">
    <text evidence="7">The sequence shown here is derived from an EMBL/GenBank/DDBJ whole genome shotgun (WGS) entry which is preliminary data.</text>
</comment>
<keyword evidence="1 2" id="KW-0728">SH3 domain</keyword>
<evidence type="ECO:0000256" key="3">
    <source>
        <dbReference type="SAM" id="MobiDB-lite"/>
    </source>
</evidence>
<dbReference type="SUPFAM" id="SSF50044">
    <property type="entry name" value="SH3-domain"/>
    <property type="match status" value="1"/>
</dbReference>
<feature type="compositionally biased region" description="Polar residues" evidence="3">
    <location>
        <begin position="690"/>
        <end position="699"/>
    </location>
</feature>
<evidence type="ECO:0000256" key="1">
    <source>
        <dbReference type="ARBA" id="ARBA00022443"/>
    </source>
</evidence>
<dbReference type="Pfam" id="PF14604">
    <property type="entry name" value="SH3_9"/>
    <property type="match status" value="1"/>
</dbReference>
<evidence type="ECO:0000256" key="5">
    <source>
        <dbReference type="SAM" id="SignalP"/>
    </source>
</evidence>
<evidence type="ECO:0000313" key="7">
    <source>
        <dbReference type="EMBL" id="TPX62614.1"/>
    </source>
</evidence>
<accession>A0A507EFM3</accession>
<feature type="region of interest" description="Disordered" evidence="3">
    <location>
        <begin position="443"/>
        <end position="465"/>
    </location>
</feature>
<sequence length="780" mass="82010">MVVINFLAGVLSAAALFATTVSAQAVITPACLYLETDSICGPAFAGYPIFIKNQKTVPNVATLNATIQKLSNSADIAKLLMKPSSEKGLGCTPNAALANDAAASLRYQASVYCSALVAETLLATSCRPDLARTAKVNPAVLCAPQCKIAATSAMNLLQNTTVCPPADPAAMENRAIMTNVYASFHADYPSYCDYSRQQDQSTCYDGIPSEGGKLCGYSNSVVAASQCAINTADPCCRSLLGTVADDSDSSSNRTTIIAVVVVLVVLLCFGIGVCLCCRGRRNRTSKSRTGAFSNNGYSKHGSFNIAPPVPPIPANYTHQQNTSTDKNGQDNTAYHGTRVLSPEFRDSWGSAAQHSPKAPSAAYQTDIAMAPISSVSNPNYARSSPSVPQHQHSFSSDPYVTQGMGNPFNPDLSVPYVPMAAPPRGDLQGAKNISTPWDAPVVTPKPAPISQASEQAPESGSAEDDDLLNIPMRVLHQYVPTLADELPLQAGSEIVMVRCFDDGWALGVIPATGQTGAFPLVCVARMDAVPQAVAPVVQGGSGNAGPQSQDGAMVDISKRVSSQQYLSKMDLSRLAHLGGGEGMRRSMGGNLRSSTQVPADVPAQIQPSQAPVMSTIKTPMPHDSFGQVPRKPEEAHAAPLAVEQQMQPFVVGTDGDDDHYDTTQDTTPATPSSLTIIPPPRVKVPPTESAKLSPTSSNGDVAAGPFGDENRINTATVAENTTEEPSKPANELQHTLPDLQIGSIGLDIATPSAGLDDYYNNALDVAEVDQNDDKNPFKSS</sequence>
<dbReference type="InterPro" id="IPR036028">
    <property type="entry name" value="SH3-like_dom_sf"/>
</dbReference>
<dbReference type="STRING" id="109895.A0A507EFM3"/>
<dbReference type="EMBL" id="QEAQ01000002">
    <property type="protein sequence ID" value="TPX62614.1"/>
    <property type="molecule type" value="Genomic_DNA"/>
</dbReference>
<dbReference type="InterPro" id="IPR001452">
    <property type="entry name" value="SH3_domain"/>
</dbReference>
<keyword evidence="4" id="KW-0472">Membrane</keyword>
<dbReference type="Proteomes" id="UP000318582">
    <property type="component" value="Unassembled WGS sequence"/>
</dbReference>
<evidence type="ECO:0000259" key="6">
    <source>
        <dbReference type="PROSITE" id="PS50002"/>
    </source>
</evidence>
<protein>
    <recommendedName>
        <fullName evidence="6">SH3 domain-containing protein</fullName>
    </recommendedName>
</protein>
<evidence type="ECO:0000256" key="2">
    <source>
        <dbReference type="PROSITE-ProRule" id="PRU00192"/>
    </source>
</evidence>
<name>A0A507EFM3_9FUNG</name>
<feature type="chain" id="PRO_5021296575" description="SH3 domain-containing protein" evidence="5">
    <location>
        <begin position="24"/>
        <end position="780"/>
    </location>
</feature>
<feature type="domain" description="SH3" evidence="6">
    <location>
        <begin position="467"/>
        <end position="528"/>
    </location>
</feature>
<keyword evidence="4" id="KW-1133">Transmembrane helix</keyword>
<keyword evidence="5" id="KW-0732">Signal</keyword>
<evidence type="ECO:0000256" key="4">
    <source>
        <dbReference type="SAM" id="Phobius"/>
    </source>
</evidence>
<feature type="region of interest" description="Disordered" evidence="3">
    <location>
        <begin position="378"/>
        <end position="397"/>
    </location>
</feature>
<dbReference type="AlphaFoldDB" id="A0A507EFM3"/>
<organism evidence="7 8">
    <name type="scientific">Powellomyces hirtus</name>
    <dbReference type="NCBI Taxonomy" id="109895"/>
    <lineage>
        <taxon>Eukaryota</taxon>
        <taxon>Fungi</taxon>
        <taxon>Fungi incertae sedis</taxon>
        <taxon>Chytridiomycota</taxon>
        <taxon>Chytridiomycota incertae sedis</taxon>
        <taxon>Chytridiomycetes</taxon>
        <taxon>Spizellomycetales</taxon>
        <taxon>Powellomycetaceae</taxon>
        <taxon>Powellomyces</taxon>
    </lineage>
</organism>
<feature type="region of interest" description="Disordered" evidence="3">
    <location>
        <begin position="314"/>
        <end position="334"/>
    </location>
</feature>
<dbReference type="Gene3D" id="2.30.30.40">
    <property type="entry name" value="SH3 Domains"/>
    <property type="match status" value="1"/>
</dbReference>
<gene>
    <name evidence="7" type="ORF">PhCBS80983_g00397</name>
</gene>
<evidence type="ECO:0000313" key="8">
    <source>
        <dbReference type="Proteomes" id="UP000318582"/>
    </source>
</evidence>
<keyword evidence="4" id="KW-0812">Transmembrane</keyword>
<feature type="transmembrane region" description="Helical" evidence="4">
    <location>
        <begin position="256"/>
        <end position="277"/>
    </location>
</feature>
<reference evidence="7 8" key="1">
    <citation type="journal article" date="2019" name="Sci. Rep.">
        <title>Comparative genomics of chytrid fungi reveal insights into the obligate biotrophic and pathogenic lifestyle of Synchytrium endobioticum.</title>
        <authorList>
            <person name="van de Vossenberg B.T.L.H."/>
            <person name="Warris S."/>
            <person name="Nguyen H.D.T."/>
            <person name="van Gent-Pelzer M.P.E."/>
            <person name="Joly D.L."/>
            <person name="van de Geest H.C."/>
            <person name="Bonants P.J.M."/>
            <person name="Smith D.S."/>
            <person name="Levesque C.A."/>
            <person name="van der Lee T.A.J."/>
        </authorList>
    </citation>
    <scope>NUCLEOTIDE SEQUENCE [LARGE SCALE GENOMIC DNA]</scope>
    <source>
        <strain evidence="7 8">CBS 809.83</strain>
    </source>
</reference>
<feature type="compositionally biased region" description="Polar residues" evidence="3">
    <location>
        <begin position="316"/>
        <end position="334"/>
    </location>
</feature>
<dbReference type="SMART" id="SM00326">
    <property type="entry name" value="SH3"/>
    <property type="match status" value="1"/>
</dbReference>
<proteinExistence type="predicted"/>
<feature type="region of interest" description="Disordered" evidence="3">
    <location>
        <begin position="655"/>
        <end position="710"/>
    </location>
</feature>
<dbReference type="PROSITE" id="PS50002">
    <property type="entry name" value="SH3"/>
    <property type="match status" value="1"/>
</dbReference>